<keyword evidence="2" id="KW-0067">ATP-binding</keyword>
<dbReference type="PANTHER" id="PTHR47964:SF1">
    <property type="entry name" value="ATP-DEPENDENT DNA HELICASE HOMOLOG RECG, CHLOROPLASTIC"/>
    <property type="match status" value="1"/>
</dbReference>
<dbReference type="InterPro" id="IPR047112">
    <property type="entry name" value="RecG/Mfd"/>
</dbReference>
<dbReference type="PANTHER" id="PTHR47964">
    <property type="entry name" value="ATP-DEPENDENT DNA HELICASE HOMOLOG RECG, CHLOROPLASTIC"/>
    <property type="match status" value="1"/>
</dbReference>
<gene>
    <name evidence="4" type="ORF">UFOPK3046_00512</name>
</gene>
<evidence type="ECO:0000259" key="3">
    <source>
        <dbReference type="Pfam" id="PF19833"/>
    </source>
</evidence>
<proteinExistence type="predicted"/>
<feature type="domain" description="ATP-dependent DNA helicase RecG" evidence="3">
    <location>
        <begin position="3"/>
        <end position="59"/>
    </location>
</feature>
<evidence type="ECO:0000313" key="4">
    <source>
        <dbReference type="EMBL" id="CAB4800141.1"/>
    </source>
</evidence>
<keyword evidence="2" id="KW-0547">Nucleotide-binding</keyword>
<dbReference type="GO" id="GO:0003678">
    <property type="term" value="F:DNA helicase activity"/>
    <property type="evidence" value="ECO:0007669"/>
    <property type="project" value="TreeGrafter"/>
</dbReference>
<dbReference type="InterPro" id="IPR027417">
    <property type="entry name" value="P-loop_NTPase"/>
</dbReference>
<dbReference type="AlphaFoldDB" id="A0A6J6XS53"/>
<organism evidence="4">
    <name type="scientific">freshwater metagenome</name>
    <dbReference type="NCBI Taxonomy" id="449393"/>
    <lineage>
        <taxon>unclassified sequences</taxon>
        <taxon>metagenomes</taxon>
        <taxon>ecological metagenomes</taxon>
    </lineage>
</organism>
<dbReference type="Pfam" id="PF19833">
    <property type="entry name" value="RecG_dom3_C"/>
    <property type="match status" value="1"/>
</dbReference>
<dbReference type="GO" id="GO:0016787">
    <property type="term" value="F:hydrolase activity"/>
    <property type="evidence" value="ECO:0007669"/>
    <property type="project" value="UniProtKB-KW"/>
</dbReference>
<dbReference type="Gene3D" id="3.40.50.300">
    <property type="entry name" value="P-loop containing nucleotide triphosphate hydrolases"/>
    <property type="match status" value="1"/>
</dbReference>
<protein>
    <submittedName>
        <fullName evidence="4">Unannotated protein</fullName>
    </submittedName>
</protein>
<evidence type="ECO:0000256" key="1">
    <source>
        <dbReference type="ARBA" id="ARBA00022801"/>
    </source>
</evidence>
<keyword evidence="2" id="KW-0347">Helicase</keyword>
<name>A0A6J6XS53_9ZZZZ</name>
<sequence length="87" mass="9761">MRTTDGFELAEVDLDLRGEGTVMGERQKGRNDLQLASLRRDRDWVEKARAVAIEIVGDGTGLEQHPLLGSELALVLDDEDREFLHKS</sequence>
<reference evidence="4" key="1">
    <citation type="submission" date="2020-05" db="EMBL/GenBank/DDBJ databases">
        <authorList>
            <person name="Chiriac C."/>
            <person name="Salcher M."/>
            <person name="Ghai R."/>
            <person name="Kavagutti S V."/>
        </authorList>
    </citation>
    <scope>NUCLEOTIDE SEQUENCE</scope>
</reference>
<accession>A0A6J6XS53</accession>
<dbReference type="EMBL" id="CAFAAQ010000029">
    <property type="protein sequence ID" value="CAB4800141.1"/>
    <property type="molecule type" value="Genomic_DNA"/>
</dbReference>
<dbReference type="GO" id="GO:0006281">
    <property type="term" value="P:DNA repair"/>
    <property type="evidence" value="ECO:0007669"/>
    <property type="project" value="InterPro"/>
</dbReference>
<evidence type="ECO:0000256" key="2">
    <source>
        <dbReference type="ARBA" id="ARBA00022806"/>
    </source>
</evidence>
<dbReference type="InterPro" id="IPR045562">
    <property type="entry name" value="RecG_dom3_C"/>
</dbReference>
<keyword evidence="1" id="KW-0378">Hydrolase</keyword>